<proteinExistence type="predicted"/>
<accession>A0AAN8F9R3</accession>
<dbReference type="Proteomes" id="UP001331761">
    <property type="component" value="Unassembled WGS sequence"/>
</dbReference>
<evidence type="ECO:0000313" key="1">
    <source>
        <dbReference type="EMBL" id="KAK5967633.1"/>
    </source>
</evidence>
<name>A0AAN8F9R3_TRICO</name>
<organism evidence="1 2">
    <name type="scientific">Trichostrongylus colubriformis</name>
    <name type="common">Black scour worm</name>
    <dbReference type="NCBI Taxonomy" id="6319"/>
    <lineage>
        <taxon>Eukaryota</taxon>
        <taxon>Metazoa</taxon>
        <taxon>Ecdysozoa</taxon>
        <taxon>Nematoda</taxon>
        <taxon>Chromadorea</taxon>
        <taxon>Rhabditida</taxon>
        <taxon>Rhabditina</taxon>
        <taxon>Rhabditomorpha</taxon>
        <taxon>Strongyloidea</taxon>
        <taxon>Trichostrongylidae</taxon>
        <taxon>Trichostrongylus</taxon>
    </lineage>
</organism>
<keyword evidence="2" id="KW-1185">Reference proteome</keyword>
<sequence>MSSLLLARTTCNEVAVSFLQRQHQKVMEKLQQVKSEGDVDPVAKERALLKEFAIQCRLAALNNKPLPTFQDLNEDVKLLISDRILTDCPLTSVFLVYNNLYEFRMWRKSVDVRVSDLRALCSSSTPRDIIMNCPSSSSNSIFRIELPNGNTTVISHENQNPRELLEKVCLKLALQPELFELIRKDDGDWKLSVREEYEVHKRHAKLGLTIYAYNDNGVIKAEVRGLTSYAPEGADIGDVVVSVDGKLVSKVTSAADVERMLTEGRIIRLRKSRIPTKSGSEAAKV</sequence>
<evidence type="ECO:0000313" key="2">
    <source>
        <dbReference type="Proteomes" id="UP001331761"/>
    </source>
</evidence>
<dbReference type="AlphaFoldDB" id="A0AAN8F9R3"/>
<evidence type="ECO:0008006" key="3">
    <source>
        <dbReference type="Google" id="ProtNLM"/>
    </source>
</evidence>
<gene>
    <name evidence="1" type="ORF">GCK32_014897</name>
</gene>
<feature type="non-terminal residue" evidence="1">
    <location>
        <position position="285"/>
    </location>
</feature>
<protein>
    <recommendedName>
        <fullName evidence="3">PDZ domain-containing protein</fullName>
    </recommendedName>
</protein>
<comment type="caution">
    <text evidence="1">The sequence shown here is derived from an EMBL/GenBank/DDBJ whole genome shotgun (WGS) entry which is preliminary data.</text>
</comment>
<dbReference type="EMBL" id="WIXE01022270">
    <property type="protein sequence ID" value="KAK5967633.1"/>
    <property type="molecule type" value="Genomic_DNA"/>
</dbReference>
<reference evidence="1 2" key="1">
    <citation type="submission" date="2019-10" db="EMBL/GenBank/DDBJ databases">
        <title>Assembly and Annotation for the nematode Trichostrongylus colubriformis.</title>
        <authorList>
            <person name="Martin J."/>
        </authorList>
    </citation>
    <scope>NUCLEOTIDE SEQUENCE [LARGE SCALE GENOMIC DNA]</scope>
    <source>
        <strain evidence="1">G859</strain>
        <tissue evidence="1">Whole worm</tissue>
    </source>
</reference>